<comment type="caution">
    <text evidence="1">The sequence shown here is derived from an EMBL/GenBank/DDBJ whole genome shotgun (WGS) entry which is preliminary data.</text>
</comment>
<evidence type="ECO:0000313" key="1">
    <source>
        <dbReference type="EMBL" id="TLV03637.1"/>
    </source>
</evidence>
<keyword evidence="2" id="KW-1185">Reference proteome</keyword>
<reference evidence="1 2" key="1">
    <citation type="submission" date="2019-05" db="EMBL/GenBank/DDBJ databases">
        <authorList>
            <person name="Qu J.-H."/>
        </authorList>
    </citation>
    <scope>NUCLEOTIDE SEQUENCE [LARGE SCALE GENOMIC DNA]</scope>
    <source>
        <strain evidence="1 2">T17</strain>
    </source>
</reference>
<dbReference type="AlphaFoldDB" id="A0A5R9L5L7"/>
<evidence type="ECO:0000313" key="2">
    <source>
        <dbReference type="Proteomes" id="UP000306402"/>
    </source>
</evidence>
<proteinExistence type="predicted"/>
<protein>
    <submittedName>
        <fullName evidence="1">Uncharacterized protein</fullName>
    </submittedName>
</protein>
<dbReference type="OrthoDB" id="965444at2"/>
<gene>
    <name evidence="1" type="ORF">FEN17_08540</name>
</gene>
<accession>A0A5R9L5L7</accession>
<name>A0A5R9L5L7_9BACT</name>
<dbReference type="Proteomes" id="UP000306402">
    <property type="component" value="Unassembled WGS sequence"/>
</dbReference>
<sequence>MHLCVDIRLKNSFIDSMDDFANDKKAELRKYLTDVVKRNETDEKLDELAGKMSAEWKKPKQSRKKPDLSFAKFQEKLKKKKS</sequence>
<organism evidence="1 2">
    <name type="scientific">Dyadobacter luticola</name>
    <dbReference type="NCBI Taxonomy" id="1979387"/>
    <lineage>
        <taxon>Bacteria</taxon>
        <taxon>Pseudomonadati</taxon>
        <taxon>Bacteroidota</taxon>
        <taxon>Cytophagia</taxon>
        <taxon>Cytophagales</taxon>
        <taxon>Spirosomataceae</taxon>
        <taxon>Dyadobacter</taxon>
    </lineage>
</organism>
<dbReference type="EMBL" id="VCEJ01000002">
    <property type="protein sequence ID" value="TLV03637.1"/>
    <property type="molecule type" value="Genomic_DNA"/>
</dbReference>